<dbReference type="Proteomes" id="UP000447873">
    <property type="component" value="Unassembled WGS sequence"/>
</dbReference>
<feature type="compositionally biased region" description="Polar residues" evidence="2">
    <location>
        <begin position="305"/>
        <end position="320"/>
    </location>
</feature>
<sequence length="549" mass="62026">MEPRPHTRSRSTARSASPPAIHTPRPSIWSEKSYSNDWWLKQEREQRERSVGSCHNRSPDLSLDEAERMDSDVETHKDPTLPKSEMPRRGHSLIDATSSDWDRYSAEPSFLADQDSSTTFLESTITIFENDESQSDYGSEQENQPPCGVPASPPHEPTYHRRQRQPLKQLNIDRNGNLLLTPASLAEHSLSSPGRMFAVSSQIDEDEELDSDTESNASTIMLPNTKKRNVGVFEDEEERHHSHVGNHTVSSRHPKRLKTSSGPGRVDSTGSYLNNMHASVNFAPAIALTSTIPSVEGIFEDSDTESTASTIVPSPRNCGTTHRKHEEDRSRRKKLTKMTKIRRASSTSAVASASGSLDTGGSRSPRRRDERRNFSMPAIGRSTFMRPQRAQNSLFESSRANRDTATPLPGHRVWLPTPAKTSVAGSIQHAVTETETTSVDDVLARLKAAEDRFTHWLTEVRNKKDHYRRLLAQQKEDRRAIEMDLTRLQQLEPIIQTMATKETNEIDESICVHKGDTEKLSAQRKEIRQRLLGFEKLRHDFEEERLSEA</sequence>
<evidence type="ECO:0000256" key="2">
    <source>
        <dbReference type="SAM" id="MobiDB-lite"/>
    </source>
</evidence>
<protein>
    <submittedName>
        <fullName evidence="3">Uncharacterized protein</fullName>
    </submittedName>
</protein>
<feature type="coiled-coil region" evidence="1">
    <location>
        <begin position="457"/>
        <end position="491"/>
    </location>
</feature>
<dbReference type="Proteomes" id="UP000490939">
    <property type="component" value="Unassembled WGS sequence"/>
</dbReference>
<dbReference type="AlphaFoldDB" id="A0A8H3VAE5"/>
<feature type="region of interest" description="Disordered" evidence="2">
    <location>
        <begin position="133"/>
        <end position="163"/>
    </location>
</feature>
<feature type="compositionally biased region" description="Low complexity" evidence="2">
    <location>
        <begin position="344"/>
        <end position="356"/>
    </location>
</feature>
<comment type="caution">
    <text evidence="3">The sequence shown here is derived from an EMBL/GenBank/DDBJ whole genome shotgun (WGS) entry which is preliminary data.</text>
</comment>
<feature type="region of interest" description="Disordered" evidence="2">
    <location>
        <begin position="1"/>
        <end position="30"/>
    </location>
</feature>
<dbReference type="EMBL" id="WNWR01000022">
    <property type="protein sequence ID" value="KAE9993746.1"/>
    <property type="molecule type" value="Genomic_DNA"/>
</dbReference>
<accession>A0A8H3VAE5</accession>
<evidence type="ECO:0000313" key="4">
    <source>
        <dbReference type="EMBL" id="KAE9993746.1"/>
    </source>
</evidence>
<evidence type="ECO:0000256" key="1">
    <source>
        <dbReference type="SAM" id="Coils"/>
    </source>
</evidence>
<feature type="compositionally biased region" description="Polar residues" evidence="2">
    <location>
        <begin position="135"/>
        <end position="144"/>
    </location>
</feature>
<dbReference type="EMBL" id="WNWS01000061">
    <property type="protein sequence ID" value="KAE9983523.1"/>
    <property type="molecule type" value="Genomic_DNA"/>
</dbReference>
<keyword evidence="6" id="KW-1185">Reference proteome</keyword>
<proteinExistence type="predicted"/>
<keyword evidence="1" id="KW-0175">Coiled coil</keyword>
<name>A0A8H3VAE5_VENIN</name>
<gene>
    <name evidence="4" type="ORF">EG327_003508</name>
    <name evidence="3" type="ORF">EG328_009863</name>
</gene>
<evidence type="ECO:0000313" key="5">
    <source>
        <dbReference type="Proteomes" id="UP000447873"/>
    </source>
</evidence>
<feature type="region of interest" description="Disordered" evidence="2">
    <location>
        <begin position="236"/>
        <end position="270"/>
    </location>
</feature>
<evidence type="ECO:0000313" key="6">
    <source>
        <dbReference type="Proteomes" id="UP000490939"/>
    </source>
</evidence>
<reference evidence="3 5" key="1">
    <citation type="submission" date="2018-12" db="EMBL/GenBank/DDBJ databases">
        <title>Venturia inaequalis Genome Resource.</title>
        <authorList>
            <person name="Lichtner F.J."/>
        </authorList>
    </citation>
    <scope>NUCLEOTIDE SEQUENCE [LARGE SCALE GENOMIC DNA]</scope>
    <source>
        <strain evidence="3 5">120213</strain>
        <strain evidence="4 6">DMI_063113</strain>
    </source>
</reference>
<feature type="compositionally biased region" description="Basic and acidic residues" evidence="2">
    <location>
        <begin position="65"/>
        <end position="88"/>
    </location>
</feature>
<feature type="region of interest" description="Disordered" evidence="2">
    <location>
        <begin position="303"/>
        <end position="375"/>
    </location>
</feature>
<feature type="compositionally biased region" description="Basic residues" evidence="2">
    <location>
        <begin position="331"/>
        <end position="343"/>
    </location>
</feature>
<feature type="compositionally biased region" description="Basic residues" evidence="2">
    <location>
        <begin position="1"/>
        <end position="11"/>
    </location>
</feature>
<feature type="compositionally biased region" description="Pro residues" evidence="2">
    <location>
        <begin position="147"/>
        <end position="156"/>
    </location>
</feature>
<feature type="region of interest" description="Disordered" evidence="2">
    <location>
        <begin position="45"/>
        <end position="90"/>
    </location>
</feature>
<evidence type="ECO:0000313" key="3">
    <source>
        <dbReference type="EMBL" id="KAE9983523.1"/>
    </source>
</evidence>
<dbReference type="OrthoDB" id="3941738at2759"/>
<organism evidence="3 5">
    <name type="scientific">Venturia inaequalis</name>
    <name type="common">Apple scab fungus</name>
    <dbReference type="NCBI Taxonomy" id="5025"/>
    <lineage>
        <taxon>Eukaryota</taxon>
        <taxon>Fungi</taxon>
        <taxon>Dikarya</taxon>
        <taxon>Ascomycota</taxon>
        <taxon>Pezizomycotina</taxon>
        <taxon>Dothideomycetes</taxon>
        <taxon>Pleosporomycetidae</taxon>
        <taxon>Venturiales</taxon>
        <taxon>Venturiaceae</taxon>
        <taxon>Venturia</taxon>
    </lineage>
</organism>